<dbReference type="InterPro" id="IPR029045">
    <property type="entry name" value="ClpP/crotonase-like_dom_sf"/>
</dbReference>
<sequence length="267" mass="28748">MSFVLVEKPHPQVTVITLNRPERMNAMAFDVMLPFKEQLDAVANDNDTRVVIVTGAGEGFCSGADQKMSGTIPHIEGLTPTVIAHRAGKLLDDIVLGIQEMPQPVIAAVNGAAVGGGLCLAAACDIRVGTPEAYFRAAGINNGLTATELGLSFLLPRIIGAGRSTELMLTGRDMDAEEAERCGLLTSVVSREELLPACYEIADRIAGLSRIGVELTKKMTLAGLEATSFRSHMRHEMNAQLYVRLTTKNWDESVAARAEGRKPNFRD</sequence>
<dbReference type="InterPro" id="IPR001753">
    <property type="entry name" value="Enoyl-CoA_hydra/iso"/>
</dbReference>
<dbReference type="AlphaFoldDB" id="A0A6J5YDN1"/>
<dbReference type="PANTHER" id="PTHR11941:SF130">
    <property type="entry name" value="ENOYL-COA HYDRATASE ECHA12-RELATED"/>
    <property type="match status" value="1"/>
</dbReference>
<dbReference type="CDD" id="cd06558">
    <property type="entry name" value="crotonase-like"/>
    <property type="match status" value="1"/>
</dbReference>
<dbReference type="Gene3D" id="1.10.12.10">
    <property type="entry name" value="Lyase 2-enoyl-coa Hydratase, Chain A, domain 2"/>
    <property type="match status" value="1"/>
</dbReference>
<dbReference type="InterPro" id="IPR014748">
    <property type="entry name" value="Enoyl-CoA_hydra_C"/>
</dbReference>
<protein>
    <submittedName>
        <fullName evidence="2">Unannotated protein</fullName>
    </submittedName>
</protein>
<dbReference type="SUPFAM" id="SSF52096">
    <property type="entry name" value="ClpP/crotonase"/>
    <property type="match status" value="1"/>
</dbReference>
<proteinExistence type="predicted"/>
<evidence type="ECO:0000313" key="3">
    <source>
        <dbReference type="EMBL" id="CAB4930256.1"/>
    </source>
</evidence>
<dbReference type="GO" id="GO:0006635">
    <property type="term" value="P:fatty acid beta-oxidation"/>
    <property type="evidence" value="ECO:0007669"/>
    <property type="project" value="TreeGrafter"/>
</dbReference>
<gene>
    <name evidence="2" type="ORF">UFOPK1392_00236</name>
    <name evidence="3" type="ORF">UFOPK3733_00624</name>
</gene>
<dbReference type="NCBIfam" id="NF004519">
    <property type="entry name" value="PRK05864.1"/>
    <property type="match status" value="1"/>
</dbReference>
<accession>A0A6J5YDN1</accession>
<dbReference type="EMBL" id="CAEMXZ010000006">
    <property type="protein sequence ID" value="CAB4322501.1"/>
    <property type="molecule type" value="Genomic_DNA"/>
</dbReference>
<dbReference type="GO" id="GO:0016829">
    <property type="term" value="F:lyase activity"/>
    <property type="evidence" value="ECO:0007669"/>
    <property type="project" value="UniProtKB-KW"/>
</dbReference>
<dbReference type="EMBL" id="CAFBNC010000020">
    <property type="protein sequence ID" value="CAB4930256.1"/>
    <property type="molecule type" value="Genomic_DNA"/>
</dbReference>
<dbReference type="PANTHER" id="PTHR11941">
    <property type="entry name" value="ENOYL-COA HYDRATASE-RELATED"/>
    <property type="match status" value="1"/>
</dbReference>
<dbReference type="Pfam" id="PF00378">
    <property type="entry name" value="ECH_1"/>
    <property type="match status" value="1"/>
</dbReference>
<dbReference type="Gene3D" id="3.90.226.10">
    <property type="entry name" value="2-enoyl-CoA Hydratase, Chain A, domain 1"/>
    <property type="match status" value="1"/>
</dbReference>
<organism evidence="2">
    <name type="scientific">freshwater metagenome</name>
    <dbReference type="NCBI Taxonomy" id="449393"/>
    <lineage>
        <taxon>unclassified sequences</taxon>
        <taxon>metagenomes</taxon>
        <taxon>ecological metagenomes</taxon>
    </lineage>
</organism>
<evidence type="ECO:0000313" key="2">
    <source>
        <dbReference type="EMBL" id="CAB4322501.1"/>
    </source>
</evidence>
<evidence type="ECO:0000256" key="1">
    <source>
        <dbReference type="ARBA" id="ARBA00023239"/>
    </source>
</evidence>
<reference evidence="2" key="1">
    <citation type="submission" date="2020-05" db="EMBL/GenBank/DDBJ databases">
        <authorList>
            <person name="Chiriac C."/>
            <person name="Salcher M."/>
            <person name="Ghai R."/>
            <person name="Kavagutti S V."/>
        </authorList>
    </citation>
    <scope>NUCLEOTIDE SEQUENCE</scope>
</reference>
<name>A0A6J5YDN1_9ZZZZ</name>
<keyword evidence="1" id="KW-0456">Lyase</keyword>